<dbReference type="InterPro" id="IPR036251">
    <property type="entry name" value="Arg_repress_C_sf"/>
</dbReference>
<reference evidence="11 12" key="1">
    <citation type="submission" date="2011-02" db="EMBL/GenBank/DDBJ databases">
        <authorList>
            <person name="Muzny D."/>
            <person name="Qin X."/>
            <person name="Buhay C."/>
            <person name="Dugan-Rocha S."/>
            <person name="Ding Y."/>
            <person name="Chen G."/>
            <person name="Hawes A."/>
            <person name="Holder M."/>
            <person name="Jhangiani S."/>
            <person name="Johnson A."/>
            <person name="Khan Z."/>
            <person name="Li Z."/>
            <person name="Liu W."/>
            <person name="Liu X."/>
            <person name="Perez L."/>
            <person name="Shen H."/>
            <person name="Wang Q."/>
            <person name="Watt J."/>
            <person name="Xi L."/>
            <person name="Xin Y."/>
            <person name="Zhou J."/>
            <person name="Deng J."/>
            <person name="Jiang H."/>
            <person name="Liu Y."/>
            <person name="Qu J."/>
            <person name="Song X.-Z."/>
            <person name="Zhang L."/>
            <person name="Villasana D."/>
            <person name="Johnson A."/>
            <person name="Liu J."/>
            <person name="Liyanage D."/>
            <person name="Lorensuhewa L."/>
            <person name="Robinson T."/>
            <person name="Song A."/>
            <person name="Song B.-B."/>
            <person name="Dinh H."/>
            <person name="Thornton R."/>
            <person name="Coyle M."/>
            <person name="Francisco L."/>
            <person name="Jackson L."/>
            <person name="Javaid M."/>
            <person name="Korchina V."/>
            <person name="Kovar C."/>
            <person name="Mata R."/>
            <person name="Mathew T."/>
            <person name="Ngo R."/>
            <person name="Nguyen L."/>
            <person name="Nguyen N."/>
            <person name="Okwuonu G."/>
            <person name="Ongeri F."/>
            <person name="Pham C."/>
            <person name="Simmons D."/>
            <person name="Wilczek-Boney K."/>
            <person name="Hale W."/>
            <person name="Jakkamsetti A."/>
            <person name="Pham P."/>
            <person name="Ruth R."/>
            <person name="San Lucas F."/>
            <person name="Warren J."/>
            <person name="Zhang J."/>
            <person name="Zhao Z."/>
            <person name="Zhou C."/>
            <person name="Zhu D."/>
            <person name="Lee S."/>
            <person name="Bess C."/>
            <person name="Blankenburg K."/>
            <person name="Forbes L."/>
            <person name="Fu Q."/>
            <person name="Gubbala S."/>
            <person name="Hirani K."/>
            <person name="Jayaseelan J.C."/>
            <person name="Lara F."/>
            <person name="Munidasa M."/>
            <person name="Palculict T."/>
            <person name="Patil S."/>
            <person name="Pu L.-L."/>
            <person name="Saada N."/>
            <person name="Tang L."/>
            <person name="Weissenberger G."/>
            <person name="Zhu Y."/>
            <person name="Hemphill L."/>
            <person name="Shang Y."/>
            <person name="Youmans B."/>
            <person name="Ayvaz T."/>
            <person name="Ross M."/>
            <person name="Santibanez J."/>
            <person name="Aqrawi P."/>
            <person name="Gross S."/>
            <person name="Joshi V."/>
            <person name="Fowler G."/>
            <person name="Nazareth L."/>
            <person name="Reid J."/>
            <person name="Worley K."/>
            <person name="Petrosino J."/>
            <person name="Highlander S."/>
            <person name="Gibbs R."/>
        </authorList>
    </citation>
    <scope>NUCLEOTIDE SEQUENCE [LARGE SCALE GENOMIC DNA]</scope>
    <source>
        <strain evidence="11 12">DSM 15829</strain>
    </source>
</reference>
<dbReference type="OrthoDB" id="7060358at2"/>
<keyword evidence="3 8" id="KW-0963">Cytoplasm</keyword>
<keyword evidence="4 8" id="KW-0678">Repressor</keyword>
<keyword evidence="5 8" id="KW-0805">Transcription regulation</keyword>
<keyword evidence="6 8" id="KW-0238">DNA-binding</keyword>
<dbReference type="InterPro" id="IPR036388">
    <property type="entry name" value="WH-like_DNA-bd_sf"/>
</dbReference>
<proteinExistence type="inferred from homology"/>
<evidence type="ECO:0000256" key="3">
    <source>
        <dbReference type="ARBA" id="ARBA00022490"/>
    </source>
</evidence>
<evidence type="ECO:0000256" key="5">
    <source>
        <dbReference type="ARBA" id="ARBA00023015"/>
    </source>
</evidence>
<comment type="subcellular location">
    <subcellularLocation>
        <location evidence="1 8">Cytoplasm</location>
    </subcellularLocation>
</comment>
<evidence type="ECO:0000256" key="4">
    <source>
        <dbReference type="ARBA" id="ARBA00022491"/>
    </source>
</evidence>
<comment type="pathway">
    <text evidence="8">Amino-acid biosynthesis; L-arginine biosynthesis [regulation].</text>
</comment>
<dbReference type="SUPFAM" id="SSF55252">
    <property type="entry name" value="C-terminal domain of arginine repressor"/>
    <property type="match status" value="1"/>
</dbReference>
<dbReference type="Pfam" id="PF02863">
    <property type="entry name" value="Arg_repressor_C"/>
    <property type="match status" value="1"/>
</dbReference>
<dbReference type="GO" id="GO:0034618">
    <property type="term" value="F:arginine binding"/>
    <property type="evidence" value="ECO:0007669"/>
    <property type="project" value="InterPro"/>
</dbReference>
<dbReference type="GO" id="GO:1900079">
    <property type="term" value="P:regulation of arginine biosynthetic process"/>
    <property type="evidence" value="ECO:0007669"/>
    <property type="project" value="UniProtKB-UniRule"/>
</dbReference>
<dbReference type="Gene3D" id="1.10.10.10">
    <property type="entry name" value="Winged helix-like DNA-binding domain superfamily/Winged helix DNA-binding domain"/>
    <property type="match status" value="1"/>
</dbReference>
<dbReference type="PANTHER" id="PTHR34471">
    <property type="entry name" value="ARGININE REPRESSOR"/>
    <property type="match status" value="1"/>
</dbReference>
<sequence>MVKRRNNRQDAIRDVVRGQSIRTQKALVDQLQALGFNCTQATVSRDIADMGLRKLQEGIYVLAEDLHLQRMVSEFVTNIDQAGNLIVIHSQPGTAPGVAAAVDAASLPEIKGSVAGNDTVLVVADDMEAAEDFVSLINKLRNSTLMK</sequence>
<dbReference type="InterPro" id="IPR020899">
    <property type="entry name" value="Arg_repress_C"/>
</dbReference>
<evidence type="ECO:0000256" key="8">
    <source>
        <dbReference type="HAMAP-Rule" id="MF_00173"/>
    </source>
</evidence>
<evidence type="ECO:0000259" key="9">
    <source>
        <dbReference type="Pfam" id="PF01316"/>
    </source>
</evidence>
<dbReference type="GO" id="GO:0051259">
    <property type="term" value="P:protein complex oligomerization"/>
    <property type="evidence" value="ECO:0007669"/>
    <property type="project" value="InterPro"/>
</dbReference>
<comment type="caution">
    <text evidence="11">The sequence shown here is derived from an EMBL/GenBank/DDBJ whole genome shotgun (WGS) entry which is preliminary data.</text>
</comment>
<name>F1T646_9ACTN</name>
<organism evidence="11 12">
    <name type="scientific">Fannyhessea vaginae DSM 15829</name>
    <dbReference type="NCBI Taxonomy" id="525256"/>
    <lineage>
        <taxon>Bacteria</taxon>
        <taxon>Bacillati</taxon>
        <taxon>Actinomycetota</taxon>
        <taxon>Coriobacteriia</taxon>
        <taxon>Coriobacteriales</taxon>
        <taxon>Atopobiaceae</taxon>
        <taxon>Fannyhessea</taxon>
    </lineage>
</organism>
<dbReference type="Gene3D" id="3.30.1360.40">
    <property type="match status" value="1"/>
</dbReference>
<comment type="similarity">
    <text evidence="2 8">Belongs to the ArgR family.</text>
</comment>
<keyword evidence="8" id="KW-0028">Amino-acid biosynthesis</keyword>
<dbReference type="HAMAP" id="MF_00173">
    <property type="entry name" value="Arg_repressor"/>
    <property type="match status" value="1"/>
</dbReference>
<dbReference type="GO" id="GO:0005737">
    <property type="term" value="C:cytoplasm"/>
    <property type="evidence" value="ECO:0007669"/>
    <property type="project" value="UniProtKB-SubCell"/>
</dbReference>
<dbReference type="InterPro" id="IPR036390">
    <property type="entry name" value="WH_DNA-bd_sf"/>
</dbReference>
<comment type="function">
    <text evidence="8">Regulates arginine biosynthesis genes.</text>
</comment>
<evidence type="ECO:0000256" key="2">
    <source>
        <dbReference type="ARBA" id="ARBA00008316"/>
    </source>
</evidence>
<evidence type="ECO:0000313" key="11">
    <source>
        <dbReference type="EMBL" id="EGF22951.1"/>
    </source>
</evidence>
<accession>F1T646</accession>
<evidence type="ECO:0000256" key="6">
    <source>
        <dbReference type="ARBA" id="ARBA00023125"/>
    </source>
</evidence>
<keyword evidence="8" id="KW-0055">Arginine biosynthesis</keyword>
<evidence type="ECO:0000256" key="1">
    <source>
        <dbReference type="ARBA" id="ARBA00004496"/>
    </source>
</evidence>
<evidence type="ECO:0000259" key="10">
    <source>
        <dbReference type="Pfam" id="PF02863"/>
    </source>
</evidence>
<dbReference type="GO" id="GO:0006526">
    <property type="term" value="P:L-arginine biosynthetic process"/>
    <property type="evidence" value="ECO:0007669"/>
    <property type="project" value="UniProtKB-UniPathway"/>
</dbReference>
<dbReference type="GO" id="GO:0003700">
    <property type="term" value="F:DNA-binding transcription factor activity"/>
    <property type="evidence" value="ECO:0007669"/>
    <property type="project" value="UniProtKB-UniRule"/>
</dbReference>
<feature type="domain" description="Arginine repressor C-terminal" evidence="10">
    <location>
        <begin position="73"/>
        <end position="138"/>
    </location>
</feature>
<dbReference type="UniPathway" id="UPA00068"/>
<evidence type="ECO:0000256" key="7">
    <source>
        <dbReference type="ARBA" id="ARBA00023163"/>
    </source>
</evidence>
<keyword evidence="12" id="KW-1185">Reference proteome</keyword>
<dbReference type="InterPro" id="IPR001669">
    <property type="entry name" value="Arg_repress"/>
</dbReference>
<dbReference type="PRINTS" id="PR01467">
    <property type="entry name" value="ARGREPRESSOR"/>
</dbReference>
<dbReference type="AlphaFoldDB" id="F1T646"/>
<dbReference type="GeneID" id="93210569"/>
<dbReference type="SUPFAM" id="SSF46785">
    <property type="entry name" value="Winged helix' DNA-binding domain"/>
    <property type="match status" value="1"/>
</dbReference>
<dbReference type="InterPro" id="IPR020900">
    <property type="entry name" value="Arg_repress_DNA-bd"/>
</dbReference>
<dbReference type="eggNOG" id="COG1438">
    <property type="taxonomic scope" value="Bacteria"/>
</dbReference>
<dbReference type="PANTHER" id="PTHR34471:SF1">
    <property type="entry name" value="ARGININE REPRESSOR"/>
    <property type="match status" value="1"/>
</dbReference>
<protein>
    <recommendedName>
        <fullName evidence="8">Arginine repressor</fullName>
    </recommendedName>
</protein>
<dbReference type="Proteomes" id="UP000005947">
    <property type="component" value="Unassembled WGS sequence"/>
</dbReference>
<gene>
    <name evidence="8" type="primary">argR</name>
    <name evidence="11" type="ORF">HMPREF0091_10946</name>
</gene>
<feature type="domain" description="Arginine repressor DNA-binding" evidence="9">
    <location>
        <begin position="4"/>
        <end position="65"/>
    </location>
</feature>
<dbReference type="GO" id="GO:0003677">
    <property type="term" value="F:DNA binding"/>
    <property type="evidence" value="ECO:0007669"/>
    <property type="project" value="UniProtKB-KW"/>
</dbReference>
<dbReference type="RefSeq" id="WP_006303142.1">
    <property type="nucleotide sequence ID" value="NZ_ACGK02000002.1"/>
</dbReference>
<dbReference type="Pfam" id="PF01316">
    <property type="entry name" value="Arg_repressor"/>
    <property type="match status" value="1"/>
</dbReference>
<evidence type="ECO:0000313" key="12">
    <source>
        <dbReference type="Proteomes" id="UP000005947"/>
    </source>
</evidence>
<keyword evidence="7 8" id="KW-0804">Transcription</keyword>
<dbReference type="EMBL" id="ACGK02000002">
    <property type="protein sequence ID" value="EGF22951.1"/>
    <property type="molecule type" value="Genomic_DNA"/>
</dbReference>